<evidence type="ECO:0000313" key="1">
    <source>
        <dbReference type="EMBL" id="MCV9880022.1"/>
    </source>
</evidence>
<dbReference type="EMBL" id="JAMPJU010000011">
    <property type="protein sequence ID" value="MCV9883411.1"/>
    <property type="molecule type" value="Genomic_DNA"/>
</dbReference>
<name>A0AA41Y0A2_9GAMM</name>
<evidence type="ECO:0000313" key="2">
    <source>
        <dbReference type="EMBL" id="MCV9883411.1"/>
    </source>
</evidence>
<dbReference type="RefSeq" id="WP_264091068.1">
    <property type="nucleotide sequence ID" value="NZ_JAMPJT010000011.1"/>
</dbReference>
<reference evidence="1" key="1">
    <citation type="submission" date="2022-04" db="EMBL/GenBank/DDBJ databases">
        <title>Brenneria sp. isolated from walnut trees in Serbia.</title>
        <authorList>
            <person name="Gasic K."/>
            <person name="Zlatkovic N."/>
            <person name="Kuzmanovic N."/>
        </authorList>
    </citation>
    <scope>NUCLEOTIDE SEQUENCE</scope>
    <source>
        <strain evidence="2">KBI 423</strain>
        <strain evidence="1">KBI 447</strain>
    </source>
</reference>
<gene>
    <name evidence="1" type="ORF">NC803_14325</name>
    <name evidence="2" type="ORF">NC856_14150</name>
</gene>
<organism evidence="1 4">
    <name type="scientific">Brenneria izbisi</name>
    <dbReference type="NCBI Taxonomy" id="2939450"/>
    <lineage>
        <taxon>Bacteria</taxon>
        <taxon>Pseudomonadati</taxon>
        <taxon>Pseudomonadota</taxon>
        <taxon>Gammaproteobacteria</taxon>
        <taxon>Enterobacterales</taxon>
        <taxon>Pectobacteriaceae</taxon>
        <taxon>Brenneria</taxon>
    </lineage>
</organism>
<dbReference type="Proteomes" id="UP001165568">
    <property type="component" value="Unassembled WGS sequence"/>
</dbReference>
<sequence>MSAYTRWQLGADDNDGIVSFESFDDTIKFEFERLLNNYKLRKPIKIISDILEFYKQNSDLQSRI</sequence>
<keyword evidence="3" id="KW-1185">Reference proteome</keyword>
<dbReference type="Proteomes" id="UP001165569">
    <property type="component" value="Unassembled WGS sequence"/>
</dbReference>
<dbReference type="AlphaFoldDB" id="A0AA41Y0A2"/>
<accession>A0AA41Y0A2</accession>
<evidence type="ECO:0000313" key="3">
    <source>
        <dbReference type="Proteomes" id="UP001165568"/>
    </source>
</evidence>
<comment type="caution">
    <text evidence="1">The sequence shown here is derived from an EMBL/GenBank/DDBJ whole genome shotgun (WGS) entry which is preliminary data.</text>
</comment>
<protein>
    <submittedName>
        <fullName evidence="1">Uncharacterized protein</fullName>
    </submittedName>
</protein>
<evidence type="ECO:0000313" key="4">
    <source>
        <dbReference type="Proteomes" id="UP001165569"/>
    </source>
</evidence>
<dbReference type="EMBL" id="JAMPJT010000011">
    <property type="protein sequence ID" value="MCV9880022.1"/>
    <property type="molecule type" value="Genomic_DNA"/>
</dbReference>
<proteinExistence type="predicted"/>